<gene>
    <name evidence="1" type="ORF">SAMN05192570_3043</name>
</gene>
<evidence type="ECO:0000313" key="2">
    <source>
        <dbReference type="Proteomes" id="UP000198788"/>
    </source>
</evidence>
<dbReference type="Proteomes" id="UP000198788">
    <property type="component" value="Unassembled WGS sequence"/>
</dbReference>
<name>A0A1I6T7Q3_9CAUL</name>
<sequence length="61" mass="6988">MKGRLDGAEAIAAYLGKPARWVYQARERRWRVPIRKADGLGLYAFVDELDAWQRDPATLAQ</sequence>
<evidence type="ECO:0000313" key="1">
    <source>
        <dbReference type="EMBL" id="SFS85254.1"/>
    </source>
</evidence>
<reference evidence="2" key="1">
    <citation type="submission" date="2016-10" db="EMBL/GenBank/DDBJ databases">
        <authorList>
            <person name="Varghese N."/>
            <person name="Submissions S."/>
        </authorList>
    </citation>
    <scope>NUCLEOTIDE SEQUENCE [LARGE SCALE GENOMIC DNA]</scope>
    <source>
        <strain evidence="2">CGMCC 1.10683</strain>
    </source>
</reference>
<dbReference type="EMBL" id="FOZV01000008">
    <property type="protein sequence ID" value="SFS85254.1"/>
    <property type="molecule type" value="Genomic_DNA"/>
</dbReference>
<dbReference type="RefSeq" id="WP_092312766.1">
    <property type="nucleotide sequence ID" value="NZ_FOZV01000008.1"/>
</dbReference>
<dbReference type="STRING" id="871741.SAMN05192570_3043"/>
<dbReference type="OrthoDB" id="7207073at2"/>
<protein>
    <recommendedName>
        <fullName evidence="3">Transcriptional regulator, AlpA family</fullName>
    </recommendedName>
</protein>
<proteinExistence type="predicted"/>
<evidence type="ECO:0008006" key="3">
    <source>
        <dbReference type="Google" id="ProtNLM"/>
    </source>
</evidence>
<dbReference type="AlphaFoldDB" id="A0A1I6T7Q3"/>
<keyword evidence="2" id="KW-1185">Reference proteome</keyword>
<organism evidence="1 2">
    <name type="scientific">Brevundimonas viscosa</name>
    <dbReference type="NCBI Taxonomy" id="871741"/>
    <lineage>
        <taxon>Bacteria</taxon>
        <taxon>Pseudomonadati</taxon>
        <taxon>Pseudomonadota</taxon>
        <taxon>Alphaproteobacteria</taxon>
        <taxon>Caulobacterales</taxon>
        <taxon>Caulobacteraceae</taxon>
        <taxon>Brevundimonas</taxon>
    </lineage>
</organism>
<accession>A0A1I6T7Q3</accession>